<dbReference type="FunFam" id="1.20.1510.10:FF:000013">
    <property type="entry name" value="Cation efflux family protein"/>
    <property type="match status" value="1"/>
</dbReference>
<dbReference type="GO" id="GO:0005739">
    <property type="term" value="C:mitochondrion"/>
    <property type="evidence" value="ECO:0007669"/>
    <property type="project" value="UniProtKB-ARBA"/>
</dbReference>
<dbReference type="PANTHER" id="PTHR43840">
    <property type="entry name" value="MITOCHONDRIAL METAL TRANSPORTER 1-RELATED"/>
    <property type="match status" value="1"/>
</dbReference>
<evidence type="ECO:0000313" key="14">
    <source>
        <dbReference type="Proteomes" id="UP000005222"/>
    </source>
</evidence>
<accession>G8YBZ7</accession>
<dbReference type="InParanoid" id="G8YBZ7"/>
<evidence type="ECO:0000256" key="1">
    <source>
        <dbReference type="ARBA" id="ARBA00004141"/>
    </source>
</evidence>
<organism evidence="13 14">
    <name type="scientific">Pichia sorbitophila (strain ATCC MYA-4447 / BCRC 22081 / CBS 7064 / NBRC 10061 / NRRL Y-12695)</name>
    <name type="common">Hybrid yeast</name>
    <dbReference type="NCBI Taxonomy" id="559304"/>
    <lineage>
        <taxon>Eukaryota</taxon>
        <taxon>Fungi</taxon>
        <taxon>Dikarya</taxon>
        <taxon>Ascomycota</taxon>
        <taxon>Saccharomycotina</taxon>
        <taxon>Pichiomycetes</taxon>
        <taxon>Debaryomycetaceae</taxon>
        <taxon>Millerozyma</taxon>
    </lineage>
</organism>
<dbReference type="Gene3D" id="1.20.1510.10">
    <property type="entry name" value="Cation efflux protein transmembrane domain"/>
    <property type="match status" value="1"/>
</dbReference>
<keyword evidence="8" id="KW-0406">Ion transport</keyword>
<dbReference type="SUPFAM" id="SSF161111">
    <property type="entry name" value="Cation efflux protein transmembrane domain-like"/>
    <property type="match status" value="2"/>
</dbReference>
<gene>
    <name evidence="13" type="primary">Piso0_002205</name>
    <name evidence="13" type="ORF">GNLVRS01_PISO0J06961g</name>
</gene>
<keyword evidence="14" id="KW-1185">Reference proteome</keyword>
<evidence type="ECO:0000313" key="13">
    <source>
        <dbReference type="EMBL" id="CCE82478.1"/>
    </source>
</evidence>
<keyword evidence="3" id="KW-0409">Iron storage</keyword>
<feature type="domain" description="Cation efflux protein transmembrane" evidence="12">
    <location>
        <begin position="308"/>
        <end position="400"/>
    </location>
</feature>
<dbReference type="EMBL" id="FO082050">
    <property type="protein sequence ID" value="CCE82478.1"/>
    <property type="molecule type" value="Genomic_DNA"/>
</dbReference>
<keyword evidence="5" id="KW-0410">Iron transport</keyword>
<dbReference type="InterPro" id="IPR050291">
    <property type="entry name" value="CDF_Transporter"/>
</dbReference>
<evidence type="ECO:0000256" key="9">
    <source>
        <dbReference type="ARBA" id="ARBA00023136"/>
    </source>
</evidence>
<name>G8YBZ7_PICSO</name>
<dbReference type="GO" id="GO:0006826">
    <property type="term" value="P:iron ion transport"/>
    <property type="evidence" value="ECO:0007669"/>
    <property type="project" value="UniProtKB-KW"/>
</dbReference>
<keyword evidence="3" id="KW-0408">Iron</keyword>
<dbReference type="HOGENOM" id="CLU_013430_12_2_1"/>
<feature type="region of interest" description="Disordered" evidence="11">
    <location>
        <begin position="271"/>
        <end position="298"/>
    </location>
</feature>
<dbReference type="Pfam" id="PF01545">
    <property type="entry name" value="Cation_efflux"/>
    <property type="match status" value="2"/>
</dbReference>
<proteinExistence type="inferred from homology"/>
<dbReference type="OMA" id="GVYFHSQ"/>
<feature type="compositionally biased region" description="Basic and acidic residues" evidence="11">
    <location>
        <begin position="91"/>
        <end position="116"/>
    </location>
</feature>
<feature type="domain" description="Cation efflux protein transmembrane" evidence="12">
    <location>
        <begin position="152"/>
        <end position="245"/>
    </location>
</feature>
<evidence type="ECO:0000256" key="5">
    <source>
        <dbReference type="ARBA" id="ARBA00022496"/>
    </source>
</evidence>
<dbReference type="eggNOG" id="KOG1485">
    <property type="taxonomic scope" value="Eukaryota"/>
</dbReference>
<keyword evidence="6" id="KW-0812">Transmembrane</keyword>
<evidence type="ECO:0000256" key="7">
    <source>
        <dbReference type="ARBA" id="ARBA00022989"/>
    </source>
</evidence>
<dbReference type="InterPro" id="IPR027469">
    <property type="entry name" value="Cation_efflux_TMD_sf"/>
</dbReference>
<dbReference type="FunCoup" id="G8YBZ7">
    <property type="interactions" value="154"/>
</dbReference>
<evidence type="ECO:0000259" key="12">
    <source>
        <dbReference type="Pfam" id="PF01545"/>
    </source>
</evidence>
<comment type="subcellular location">
    <subcellularLocation>
        <location evidence="1">Membrane</location>
        <topology evidence="1">Multi-pass membrane protein</topology>
    </subcellularLocation>
</comment>
<evidence type="ECO:0000256" key="10">
    <source>
        <dbReference type="ARBA" id="ARBA00055037"/>
    </source>
</evidence>
<keyword evidence="9" id="KW-0472">Membrane</keyword>
<dbReference type="STRING" id="559304.G8YBZ7"/>
<dbReference type="AlphaFoldDB" id="G8YBZ7"/>
<keyword evidence="7" id="KW-1133">Transmembrane helix</keyword>
<dbReference type="GO" id="GO:0008324">
    <property type="term" value="F:monoatomic cation transmembrane transporter activity"/>
    <property type="evidence" value="ECO:0007669"/>
    <property type="project" value="InterPro"/>
</dbReference>
<sequence length="489" mass="53025">MLEVRTVKMFRAGIGLLNQGSKIVKVKIAQRNFSSVLRISYQNNLQNRDIGNKRTMYSSSIKHLESENGISRARGRESEKKNSGLSQEATQHAHEHSESSHEPTHEAGHSHSHDHGGFLSHSHSHSHSHQPNELLSTNRETILKNPAVRITWIGMLVNIGLVVSKGIGGVVFHSQSLIADAIHSISDMIADVLTLATVNVSSKIGTSTHFPLGYGKIETMGSVFVSGVLLMAGVSVGWSSLLQVLEYLLPMSVYEYVSMIQIGHSHTHGGLSAPADEVHSHSHSSVPDAGSQATSSATGRGTNVIPDINAAWLAGASIIIKELLFRRTMKVAEETNSKVLVANAWHHRVDSLTAGVAVLTVTGGNLFNVAWLDAIGGLCVSVLIIRAGWGSFKTSVLELVDRGEKEGTEIYETTSNAITEEINAIAPDAFTLDELSILTSGALSNLYVTLSTKMSYTIEELDEIQSKLIPELKKHDKFIGKVFVHFKKV</sequence>
<protein>
    <submittedName>
        <fullName evidence="13">Piso0_002205 protein</fullName>
    </submittedName>
</protein>
<dbReference type="GO" id="GO:0016020">
    <property type="term" value="C:membrane"/>
    <property type="evidence" value="ECO:0007669"/>
    <property type="project" value="UniProtKB-SubCell"/>
</dbReference>
<evidence type="ECO:0000256" key="6">
    <source>
        <dbReference type="ARBA" id="ARBA00022692"/>
    </source>
</evidence>
<reference evidence="13 14" key="1">
    <citation type="journal article" date="2012" name="G3 (Bethesda)">
        <title>Pichia sorbitophila, an interspecies yeast hybrid reveals early steps of genome resolution following polyploidization.</title>
        <authorList>
            <person name="Leh Louis V."/>
            <person name="Despons L."/>
            <person name="Friedrich A."/>
            <person name="Martin T."/>
            <person name="Durrens P."/>
            <person name="Casaregola S."/>
            <person name="Neuveglise C."/>
            <person name="Fairhead C."/>
            <person name="Marck C."/>
            <person name="Cruz J.A."/>
            <person name="Straub M.L."/>
            <person name="Kugler V."/>
            <person name="Sacerdot C."/>
            <person name="Uzunov Z."/>
            <person name="Thierry A."/>
            <person name="Weiss S."/>
            <person name="Bleykasten C."/>
            <person name="De Montigny J."/>
            <person name="Jacques N."/>
            <person name="Jung P."/>
            <person name="Lemaire M."/>
            <person name="Mallet S."/>
            <person name="Morel G."/>
            <person name="Richard G.F."/>
            <person name="Sarkar A."/>
            <person name="Savel G."/>
            <person name="Schacherer J."/>
            <person name="Seret M.L."/>
            <person name="Talla E."/>
            <person name="Samson G."/>
            <person name="Jubin C."/>
            <person name="Poulain J."/>
            <person name="Vacherie B."/>
            <person name="Barbe V."/>
            <person name="Pelletier E."/>
            <person name="Sherman D.J."/>
            <person name="Westhof E."/>
            <person name="Weissenbach J."/>
            <person name="Baret P.V."/>
            <person name="Wincker P."/>
            <person name="Gaillardin C."/>
            <person name="Dujon B."/>
            <person name="Souciet J.L."/>
        </authorList>
    </citation>
    <scope>NUCLEOTIDE SEQUENCE [LARGE SCALE GENOMIC DNA]</scope>
    <source>
        <strain evidence="14">ATCC MYA-4447 / BCRC 22081 / CBS 7064 / NBRC 10061 / NRRL Y-12695</strain>
    </source>
</reference>
<evidence type="ECO:0000256" key="3">
    <source>
        <dbReference type="ARBA" id="ARBA00022434"/>
    </source>
</evidence>
<evidence type="ECO:0000256" key="2">
    <source>
        <dbReference type="ARBA" id="ARBA00008873"/>
    </source>
</evidence>
<evidence type="ECO:0000256" key="8">
    <source>
        <dbReference type="ARBA" id="ARBA00023065"/>
    </source>
</evidence>
<keyword evidence="4" id="KW-0813">Transport</keyword>
<feature type="region of interest" description="Disordered" evidence="11">
    <location>
        <begin position="61"/>
        <end position="133"/>
    </location>
</feature>
<dbReference type="OrthoDB" id="435980at2759"/>
<dbReference type="Proteomes" id="UP000005222">
    <property type="component" value="Chromosome J"/>
</dbReference>
<evidence type="ECO:0000256" key="4">
    <source>
        <dbReference type="ARBA" id="ARBA00022448"/>
    </source>
</evidence>
<comment type="similarity">
    <text evidence="2">Belongs to the cation diffusion facilitator (CDF) transporter (TC 2.A.4) family. SLC30A subfamily.</text>
</comment>
<dbReference type="GO" id="GO:0006879">
    <property type="term" value="P:intracellular iron ion homeostasis"/>
    <property type="evidence" value="ECO:0007669"/>
    <property type="project" value="UniProtKB-KW"/>
</dbReference>
<evidence type="ECO:0000256" key="11">
    <source>
        <dbReference type="SAM" id="MobiDB-lite"/>
    </source>
</evidence>
<dbReference type="InterPro" id="IPR058533">
    <property type="entry name" value="Cation_efflux_TM"/>
</dbReference>
<comment type="function">
    <text evidence="10">Mitochondrial metal transporter involved in mitochondrial iron accumulation.</text>
</comment>
<dbReference type="PANTHER" id="PTHR43840:SF15">
    <property type="entry name" value="MITOCHONDRIAL METAL TRANSPORTER 1-RELATED"/>
    <property type="match status" value="1"/>
</dbReference>